<organism evidence="3 4">
    <name type="scientific">Arabis alpina</name>
    <name type="common">Alpine rock-cress</name>
    <dbReference type="NCBI Taxonomy" id="50452"/>
    <lineage>
        <taxon>Eukaryota</taxon>
        <taxon>Viridiplantae</taxon>
        <taxon>Streptophyta</taxon>
        <taxon>Embryophyta</taxon>
        <taxon>Tracheophyta</taxon>
        <taxon>Spermatophyta</taxon>
        <taxon>Magnoliopsida</taxon>
        <taxon>eudicotyledons</taxon>
        <taxon>Gunneridae</taxon>
        <taxon>Pentapetalae</taxon>
        <taxon>rosids</taxon>
        <taxon>malvids</taxon>
        <taxon>Brassicales</taxon>
        <taxon>Brassicaceae</taxon>
        <taxon>Arabideae</taxon>
        <taxon>Arabis</taxon>
    </lineage>
</organism>
<dbReference type="OrthoDB" id="2596766at2759"/>
<feature type="region of interest" description="Disordered" evidence="1">
    <location>
        <begin position="278"/>
        <end position="311"/>
    </location>
</feature>
<feature type="domain" description="Retrovirus-related Pol polyprotein from transposon TNT 1-94-like beta-barrel" evidence="2">
    <location>
        <begin position="348"/>
        <end position="429"/>
    </location>
</feature>
<protein>
    <recommendedName>
        <fullName evidence="2">Retrovirus-related Pol polyprotein from transposon TNT 1-94-like beta-barrel domain-containing protein</fullName>
    </recommendedName>
</protein>
<reference evidence="4" key="1">
    <citation type="journal article" date="2015" name="Nat. Plants">
        <title>Genome expansion of Arabis alpina linked with retrotransposition and reduced symmetric DNA methylation.</title>
        <authorList>
            <person name="Willing E.M."/>
            <person name="Rawat V."/>
            <person name="Mandakova T."/>
            <person name="Maumus F."/>
            <person name="James G.V."/>
            <person name="Nordstroem K.J."/>
            <person name="Becker C."/>
            <person name="Warthmann N."/>
            <person name="Chica C."/>
            <person name="Szarzynska B."/>
            <person name="Zytnicki M."/>
            <person name="Albani M.C."/>
            <person name="Kiefer C."/>
            <person name="Bergonzi S."/>
            <person name="Castaings L."/>
            <person name="Mateos J.L."/>
            <person name="Berns M.C."/>
            <person name="Bujdoso N."/>
            <person name="Piofczyk T."/>
            <person name="de Lorenzo L."/>
            <person name="Barrero-Sicilia C."/>
            <person name="Mateos I."/>
            <person name="Piednoel M."/>
            <person name="Hagmann J."/>
            <person name="Chen-Min-Tao R."/>
            <person name="Iglesias-Fernandez R."/>
            <person name="Schuster S.C."/>
            <person name="Alonso-Blanco C."/>
            <person name="Roudier F."/>
            <person name="Carbonero P."/>
            <person name="Paz-Ares J."/>
            <person name="Davis S.J."/>
            <person name="Pecinka A."/>
            <person name="Quesneville H."/>
            <person name="Colot V."/>
            <person name="Lysak M.A."/>
            <person name="Weigel D."/>
            <person name="Coupland G."/>
            <person name="Schneeberger K."/>
        </authorList>
    </citation>
    <scope>NUCLEOTIDE SEQUENCE [LARGE SCALE GENOMIC DNA]</scope>
    <source>
        <strain evidence="4">cv. Pajares</strain>
    </source>
</reference>
<dbReference type="Proteomes" id="UP000029120">
    <property type="component" value="Unassembled WGS sequence"/>
</dbReference>
<accession>A0A087FZH3</accession>
<evidence type="ECO:0000256" key="1">
    <source>
        <dbReference type="SAM" id="MobiDB-lite"/>
    </source>
</evidence>
<name>A0A087FZH3_ARAAL</name>
<dbReference type="PANTHER" id="PTHR47592:SF27">
    <property type="entry name" value="OS08G0421700 PROTEIN"/>
    <property type="match status" value="1"/>
</dbReference>
<sequence>METEKENTNVNVDAAANVTLGVESSETPTAQVQFGNQPPVTVAIPVATQSETVTTAQFPPVQMPSATSVGLLPDKFDGRSFKMWQKKMHFYLTTLNLEKYIRVDCPTLPADNTDFHALASVDAWRHGDFLCKGYIQSRLVDQLFNVFSNAATSKELWDSLDKKYRSEDVGSQKNAVAKFENYKMVDSRPLMEQVDEVHNLLHEIHAEGMRLCETYQVACMIEKLPPGFTDFKNYLKLKRKWMSMENLIMRLRIESTNRMNLEAVSAQNRENNANLAEHQTAKKGKWQNKGNPEKGKGKVGHKASECRSKKADQNNAKFEANLTSTITDADMCAVVTKANVAESHPKTWWFDTGATRHICMDREMFSTYKKNKGNEKLCMGNSATSKIAGYGKVVLKLTSERELSLTNVVHVPDMRKNLISGSLLSKHGFTVKLDADKLVLSKNGMFL</sequence>
<proteinExistence type="predicted"/>
<dbReference type="AlphaFoldDB" id="A0A087FZH3"/>
<dbReference type="OMA" id="ANCEVLM"/>
<dbReference type="Pfam" id="PF14223">
    <property type="entry name" value="Retrotran_gag_2"/>
    <property type="match status" value="1"/>
</dbReference>
<evidence type="ECO:0000313" key="3">
    <source>
        <dbReference type="EMBL" id="KFK23025.1"/>
    </source>
</evidence>
<dbReference type="eggNOG" id="ENOG502S012">
    <property type="taxonomic scope" value="Eukaryota"/>
</dbReference>
<feature type="non-terminal residue" evidence="3">
    <location>
        <position position="447"/>
    </location>
</feature>
<dbReference type="Gramene" id="KFK23025">
    <property type="protein sequence ID" value="KFK23025"/>
    <property type="gene ID" value="AALP_AAs48951U000100"/>
</dbReference>
<evidence type="ECO:0000259" key="2">
    <source>
        <dbReference type="Pfam" id="PF22936"/>
    </source>
</evidence>
<gene>
    <name evidence="3" type="ORF">AALP_AAs48951U000100</name>
</gene>
<feature type="compositionally biased region" description="Basic and acidic residues" evidence="1">
    <location>
        <begin position="291"/>
        <end position="311"/>
    </location>
</feature>
<evidence type="ECO:0000313" key="4">
    <source>
        <dbReference type="Proteomes" id="UP000029120"/>
    </source>
</evidence>
<dbReference type="Pfam" id="PF22936">
    <property type="entry name" value="Pol_BBD"/>
    <property type="match status" value="1"/>
</dbReference>
<dbReference type="PANTHER" id="PTHR47592">
    <property type="entry name" value="PBF68 PROTEIN"/>
    <property type="match status" value="1"/>
</dbReference>
<dbReference type="EMBL" id="KL983265">
    <property type="protein sequence ID" value="KFK23025.1"/>
    <property type="molecule type" value="Genomic_DNA"/>
</dbReference>
<dbReference type="InterPro" id="IPR054722">
    <property type="entry name" value="PolX-like_BBD"/>
</dbReference>
<keyword evidence="4" id="KW-1185">Reference proteome</keyword>